<evidence type="ECO:0000313" key="1">
    <source>
        <dbReference type="EMBL" id="GAC16560.1"/>
    </source>
</evidence>
<accession>K6YZC0</accession>
<keyword evidence="2" id="KW-1185">Reference proteome</keyword>
<dbReference type="Proteomes" id="UP000006334">
    <property type="component" value="Unassembled WGS sequence"/>
</dbReference>
<dbReference type="STRING" id="1127673.GLIP_3949"/>
<dbReference type="AlphaFoldDB" id="K6YZC0"/>
<organism evidence="1 2">
    <name type="scientific">Aliiglaciecola lipolytica E3</name>
    <dbReference type="NCBI Taxonomy" id="1127673"/>
    <lineage>
        <taxon>Bacteria</taxon>
        <taxon>Pseudomonadati</taxon>
        <taxon>Pseudomonadota</taxon>
        <taxon>Gammaproteobacteria</taxon>
        <taxon>Alteromonadales</taxon>
        <taxon>Alteromonadaceae</taxon>
        <taxon>Aliiglaciecola</taxon>
    </lineage>
</organism>
<sequence>MDNQRFPIGSVELSCIYLANFQTKTGSFSRLLKEYCKPRSTDKLGFKDEKIICFSWVLLRTFFSV</sequence>
<protein>
    <submittedName>
        <fullName evidence="1">Uncharacterized protein</fullName>
    </submittedName>
</protein>
<evidence type="ECO:0000313" key="2">
    <source>
        <dbReference type="Proteomes" id="UP000006334"/>
    </source>
</evidence>
<gene>
    <name evidence="1" type="ORF">GLIP_3949</name>
</gene>
<comment type="caution">
    <text evidence="1">The sequence shown here is derived from an EMBL/GenBank/DDBJ whole genome shotgun (WGS) entry which is preliminary data.</text>
</comment>
<name>K6YZC0_9ALTE</name>
<reference evidence="1 2" key="1">
    <citation type="journal article" date="2017" name="Antonie Van Leeuwenhoek">
        <title>Rhizobium rhizosphaerae sp. nov., a novel species isolated from rice rhizosphere.</title>
        <authorList>
            <person name="Zhao J.J."/>
            <person name="Zhang J."/>
            <person name="Zhang R.J."/>
            <person name="Zhang C.W."/>
            <person name="Yin H.Q."/>
            <person name="Zhang X.X."/>
        </authorList>
    </citation>
    <scope>NUCLEOTIDE SEQUENCE [LARGE SCALE GENOMIC DNA]</scope>
    <source>
        <strain evidence="1 2">E3</strain>
    </source>
</reference>
<dbReference type="EMBL" id="BAEN01000076">
    <property type="protein sequence ID" value="GAC16560.1"/>
    <property type="molecule type" value="Genomic_DNA"/>
</dbReference>
<proteinExistence type="predicted"/>